<evidence type="ECO:0000256" key="1">
    <source>
        <dbReference type="SAM" id="Phobius"/>
    </source>
</evidence>
<reference evidence="2 3" key="1">
    <citation type="submission" date="2014-07" db="EMBL/GenBank/DDBJ databases">
        <title>Draft Genome Sequences of Environmental Pseudomonas syringae strains.</title>
        <authorList>
            <person name="Baltrus D.A."/>
            <person name="Berge O."/>
            <person name="Morris C."/>
        </authorList>
    </citation>
    <scope>NUCLEOTIDE SEQUENCE [LARGE SCALE GENOMIC DNA]</scope>
    <source>
        <strain evidence="2 3">CEB003</strain>
    </source>
</reference>
<feature type="transmembrane region" description="Helical" evidence="1">
    <location>
        <begin position="30"/>
        <end position="59"/>
    </location>
</feature>
<dbReference type="EMBL" id="JPQT01000063">
    <property type="protein sequence ID" value="KFE54046.1"/>
    <property type="molecule type" value="Genomic_DNA"/>
</dbReference>
<protein>
    <submittedName>
        <fullName evidence="2">Uncharacterized protein</fullName>
    </submittedName>
</protein>
<dbReference type="AlphaFoldDB" id="A0A085VF33"/>
<accession>A0A085VF33</accession>
<gene>
    <name evidence="2" type="ORF">IV02_04680</name>
</gene>
<keyword evidence="1" id="KW-1133">Transmembrane helix</keyword>
<name>A0A085VF33_PSESX</name>
<evidence type="ECO:0000313" key="3">
    <source>
        <dbReference type="Proteomes" id="UP000028643"/>
    </source>
</evidence>
<evidence type="ECO:0000313" key="2">
    <source>
        <dbReference type="EMBL" id="KFE54046.1"/>
    </source>
</evidence>
<keyword evidence="1" id="KW-0472">Membrane</keyword>
<keyword evidence="1" id="KW-0812">Transmembrane</keyword>
<proteinExistence type="predicted"/>
<dbReference type="Proteomes" id="UP000028643">
    <property type="component" value="Unassembled WGS sequence"/>
</dbReference>
<organism evidence="2 3">
    <name type="scientific">Pseudomonas syringae</name>
    <dbReference type="NCBI Taxonomy" id="317"/>
    <lineage>
        <taxon>Bacteria</taxon>
        <taxon>Pseudomonadati</taxon>
        <taxon>Pseudomonadota</taxon>
        <taxon>Gammaproteobacteria</taxon>
        <taxon>Pseudomonadales</taxon>
        <taxon>Pseudomonadaceae</taxon>
        <taxon>Pseudomonas</taxon>
    </lineage>
</organism>
<comment type="caution">
    <text evidence="2">The sequence shown here is derived from an EMBL/GenBank/DDBJ whole genome shotgun (WGS) entry which is preliminary data.</text>
</comment>
<sequence>MKESLLQTLILSCLLQARYGAIAVLAHRQVVILVAGQVAHVIQAVAAGEIAVVVAVVVIKKSRLIAGFLFSIIYC</sequence>